<evidence type="ECO:0000313" key="2">
    <source>
        <dbReference type="Proteomes" id="UP000233766"/>
    </source>
</evidence>
<comment type="caution">
    <text evidence="1">The sequence shown here is derived from an EMBL/GenBank/DDBJ whole genome shotgun (WGS) entry which is preliminary data.</text>
</comment>
<dbReference type="AlphaFoldDB" id="A0A2N3VCF8"/>
<evidence type="ECO:0000313" key="1">
    <source>
        <dbReference type="EMBL" id="PKV79299.1"/>
    </source>
</evidence>
<name>A0A2N3VCF8_9NOCA</name>
<gene>
    <name evidence="1" type="ORF">ATK86_3690</name>
</gene>
<dbReference type="Proteomes" id="UP000233766">
    <property type="component" value="Unassembled WGS sequence"/>
</dbReference>
<sequence length="229" mass="25309">MRMVFDPLADIERALAEQAGWTWFDDYLLYTCGVADLLARGEVALIPHTATRVRIEPGEVGLAEGAVNWYTWRATGDGNWTRSRGPVAGPAPIVAAAHLGNAVVNRTRRTQAAAAAQPRWVAERPGSVMISDRRLHLTNPDRSFSLYWSALESIDLTAPDRVGCRFPDRDGKLQQIQAQSPWAVLLFVTAALRHFPHHPLLKNGTWLPAGFEDKCHLAGKKCPKVRTLG</sequence>
<organism evidence="1 2">
    <name type="scientific">Nocardia fluminea</name>
    <dbReference type="NCBI Taxonomy" id="134984"/>
    <lineage>
        <taxon>Bacteria</taxon>
        <taxon>Bacillati</taxon>
        <taxon>Actinomycetota</taxon>
        <taxon>Actinomycetes</taxon>
        <taxon>Mycobacteriales</taxon>
        <taxon>Nocardiaceae</taxon>
        <taxon>Nocardia</taxon>
    </lineage>
</organism>
<reference evidence="1 2" key="1">
    <citation type="submission" date="2017-12" db="EMBL/GenBank/DDBJ databases">
        <title>Sequencing the genomes of 1000 Actinobacteria strains.</title>
        <authorList>
            <person name="Klenk H.-P."/>
        </authorList>
    </citation>
    <scope>NUCLEOTIDE SEQUENCE [LARGE SCALE GENOMIC DNA]</scope>
    <source>
        <strain evidence="1 2">DSM 44489</strain>
    </source>
</reference>
<proteinExistence type="predicted"/>
<keyword evidence="2" id="KW-1185">Reference proteome</keyword>
<accession>A0A2N3VCF8</accession>
<dbReference type="EMBL" id="PJMW01000002">
    <property type="protein sequence ID" value="PKV79299.1"/>
    <property type="molecule type" value="Genomic_DNA"/>
</dbReference>
<protein>
    <submittedName>
        <fullName evidence="1">Uncharacterized protein</fullName>
    </submittedName>
</protein>